<feature type="transmembrane region" description="Helical" evidence="7">
    <location>
        <begin position="45"/>
        <end position="66"/>
    </location>
</feature>
<comment type="similarity">
    <text evidence="2">Belongs to the binding-protein-dependent transport system permease family. AraH/RbsC subfamily.</text>
</comment>
<dbReference type="PANTHER" id="PTHR32196">
    <property type="entry name" value="ABC TRANSPORTER PERMEASE PROTEIN YPHD-RELATED-RELATED"/>
    <property type="match status" value="1"/>
</dbReference>
<comment type="caution">
    <text evidence="8">The sequence shown here is derived from an EMBL/GenBank/DDBJ whole genome shotgun (WGS) entry which is preliminary data.</text>
</comment>
<evidence type="ECO:0000313" key="9">
    <source>
        <dbReference type="Proteomes" id="UP000018211"/>
    </source>
</evidence>
<dbReference type="Pfam" id="PF02653">
    <property type="entry name" value="BPD_transp_2"/>
    <property type="match status" value="1"/>
</dbReference>
<reference evidence="8 9" key="1">
    <citation type="journal article" date="2013" name="ISME J.">
        <title>Comparative genomics of pathogenic lineages of Vibrio nigripulchritudo identifies virulence-associated traits.</title>
        <authorList>
            <person name="Goudenege D."/>
            <person name="Labreuche Y."/>
            <person name="Krin E."/>
            <person name="Ansquer D."/>
            <person name="Mangenot S."/>
            <person name="Calteau A."/>
            <person name="Medigue C."/>
            <person name="Mazel D."/>
            <person name="Polz M.F."/>
            <person name="Le Roux F."/>
        </authorList>
    </citation>
    <scope>NUCLEOTIDE SEQUENCE [LARGE SCALE GENOMIC DNA]</scope>
    <source>
        <strain evidence="8 9">SOn1</strain>
    </source>
</reference>
<feature type="transmembrane region" description="Helical" evidence="7">
    <location>
        <begin position="274"/>
        <end position="293"/>
    </location>
</feature>
<keyword evidence="6 7" id="KW-0472">Membrane</keyword>
<dbReference type="CDD" id="cd06579">
    <property type="entry name" value="TM_PBP1_transp_AraH_like"/>
    <property type="match status" value="1"/>
</dbReference>
<evidence type="ECO:0000256" key="1">
    <source>
        <dbReference type="ARBA" id="ARBA00004429"/>
    </source>
</evidence>
<keyword evidence="5 7" id="KW-1133">Transmembrane helix</keyword>
<dbReference type="GO" id="GO:0005886">
    <property type="term" value="C:plasma membrane"/>
    <property type="evidence" value="ECO:0007669"/>
    <property type="project" value="UniProtKB-SubCell"/>
</dbReference>
<evidence type="ECO:0000256" key="5">
    <source>
        <dbReference type="ARBA" id="ARBA00022989"/>
    </source>
</evidence>
<feature type="transmembrane region" description="Helical" evidence="7">
    <location>
        <begin position="96"/>
        <end position="116"/>
    </location>
</feature>
<keyword evidence="4 7" id="KW-0812">Transmembrane</keyword>
<evidence type="ECO:0000256" key="7">
    <source>
        <dbReference type="SAM" id="Phobius"/>
    </source>
</evidence>
<organism evidence="8 9">
    <name type="scientific">Vibrio nigripulchritudo SOn1</name>
    <dbReference type="NCBI Taxonomy" id="1238450"/>
    <lineage>
        <taxon>Bacteria</taxon>
        <taxon>Pseudomonadati</taxon>
        <taxon>Pseudomonadota</taxon>
        <taxon>Gammaproteobacteria</taxon>
        <taxon>Vibrionales</taxon>
        <taxon>Vibrionaceae</taxon>
        <taxon>Vibrio</taxon>
    </lineage>
</organism>
<feature type="transmembrane region" description="Helical" evidence="7">
    <location>
        <begin position="217"/>
        <end position="237"/>
    </location>
</feature>
<dbReference type="AlphaFoldDB" id="A0AAV2VX06"/>
<dbReference type="GO" id="GO:0022857">
    <property type="term" value="F:transmembrane transporter activity"/>
    <property type="evidence" value="ECO:0007669"/>
    <property type="project" value="InterPro"/>
</dbReference>
<proteinExistence type="inferred from homology"/>
<evidence type="ECO:0000256" key="4">
    <source>
        <dbReference type="ARBA" id="ARBA00022692"/>
    </source>
</evidence>
<protein>
    <submittedName>
        <fullName evidence="8">ABC-type branched-chain amino acid transport system, permease component</fullName>
    </submittedName>
</protein>
<accession>A0AAV2VX06</accession>
<keyword evidence="3" id="KW-1003">Cell membrane</keyword>
<evidence type="ECO:0000313" key="8">
    <source>
        <dbReference type="EMBL" id="CCO49236.1"/>
    </source>
</evidence>
<evidence type="ECO:0000256" key="2">
    <source>
        <dbReference type="ARBA" id="ARBA00007942"/>
    </source>
</evidence>
<feature type="transmembrane region" description="Helical" evidence="7">
    <location>
        <begin position="164"/>
        <end position="186"/>
    </location>
</feature>
<dbReference type="InterPro" id="IPR001851">
    <property type="entry name" value="ABC_transp_permease"/>
</dbReference>
<dbReference type="RefSeq" id="WP_022613431.1">
    <property type="nucleotide sequence ID" value="NZ_LK391965.1"/>
</dbReference>
<dbReference type="EMBL" id="CAOF01000176">
    <property type="protein sequence ID" value="CCO49236.1"/>
    <property type="molecule type" value="Genomic_DNA"/>
</dbReference>
<dbReference type="Proteomes" id="UP000018211">
    <property type="component" value="Unassembled WGS sequence"/>
</dbReference>
<evidence type="ECO:0000256" key="6">
    <source>
        <dbReference type="ARBA" id="ARBA00023136"/>
    </source>
</evidence>
<feature type="transmembrane region" description="Helical" evidence="7">
    <location>
        <begin position="123"/>
        <end position="144"/>
    </location>
</feature>
<sequence length="322" mass="33392">MDKPSSPAFWQKISHSKSLFLVILLAALIIGLSISSDRFLTPANAVAVLHQSSLVLIVAVGMTLLLISGEVDISVGAAMGFASCVVMDVLNATHSLLAGIVAGVLFGVAVGVFNGLVTTRLKVNSLIGTIATMMILQGGVFLYTREAIQNHHQLPAFSSVATGYWLGIPVPVIIALVAVIIGGVLLSRTRQGRLISAVGANQNAAKLSGISPSKVKITAFIILGALTGVAAVILASLLNAGQPTAGKGFELIVIAAVLLGGTSLFGGSGSILGTVLAVMILKIIDNGIIILGWNQDWQIIIPGVFLILAVYLDIVRRKPSYE</sequence>
<gene>
    <name evidence="8" type="ORF">VIBNISOn1_800017</name>
</gene>
<evidence type="ECO:0000256" key="3">
    <source>
        <dbReference type="ARBA" id="ARBA00022475"/>
    </source>
</evidence>
<name>A0AAV2VX06_9VIBR</name>
<feature type="transmembrane region" description="Helical" evidence="7">
    <location>
        <begin position="299"/>
        <end position="315"/>
    </location>
</feature>
<feature type="transmembrane region" description="Helical" evidence="7">
    <location>
        <begin position="249"/>
        <end position="267"/>
    </location>
</feature>
<comment type="subcellular location">
    <subcellularLocation>
        <location evidence="1">Cell inner membrane</location>
        <topology evidence="1">Multi-pass membrane protein</topology>
    </subcellularLocation>
</comment>